<proteinExistence type="predicted"/>
<organism evidence="2 3">
    <name type="scientific">Fraxinus pennsylvanica</name>
    <dbReference type="NCBI Taxonomy" id="56036"/>
    <lineage>
        <taxon>Eukaryota</taxon>
        <taxon>Viridiplantae</taxon>
        <taxon>Streptophyta</taxon>
        <taxon>Embryophyta</taxon>
        <taxon>Tracheophyta</taxon>
        <taxon>Spermatophyta</taxon>
        <taxon>Magnoliopsida</taxon>
        <taxon>eudicotyledons</taxon>
        <taxon>Gunneridae</taxon>
        <taxon>Pentapetalae</taxon>
        <taxon>asterids</taxon>
        <taxon>lamiids</taxon>
        <taxon>Lamiales</taxon>
        <taxon>Oleaceae</taxon>
        <taxon>Oleeae</taxon>
        <taxon>Fraxinus</taxon>
    </lineage>
</organism>
<name>A0AAD1ZH15_9LAMI</name>
<reference evidence="2" key="1">
    <citation type="submission" date="2023-05" db="EMBL/GenBank/DDBJ databases">
        <authorList>
            <person name="Huff M."/>
        </authorList>
    </citation>
    <scope>NUCLEOTIDE SEQUENCE</scope>
</reference>
<gene>
    <name evidence="2" type="ORF">FPE_LOCUS17086</name>
</gene>
<evidence type="ECO:0000256" key="1">
    <source>
        <dbReference type="SAM" id="MobiDB-lite"/>
    </source>
</evidence>
<evidence type="ECO:0000313" key="3">
    <source>
        <dbReference type="Proteomes" id="UP000834106"/>
    </source>
</evidence>
<sequence length="149" mass="17190">MYDDENYDDDEVEDEKKHEVENSDVAQPFPSPASAVDEKKCQEMWDRQVQSLYTADNGAKGLKMRRRPFQTQAEEEIEVEAAELCRMLMDDEWKKKKKERAVEEQVGLASKLKFGPESSERIKKNIAAVKQIIKSEGSYALKEISTKNK</sequence>
<feature type="region of interest" description="Disordered" evidence="1">
    <location>
        <begin position="1"/>
        <end position="39"/>
    </location>
</feature>
<dbReference type="Proteomes" id="UP000834106">
    <property type="component" value="Chromosome 10"/>
</dbReference>
<feature type="compositionally biased region" description="Acidic residues" evidence="1">
    <location>
        <begin position="1"/>
        <end position="13"/>
    </location>
</feature>
<dbReference type="AlphaFoldDB" id="A0AAD1ZH15"/>
<evidence type="ECO:0000313" key="2">
    <source>
        <dbReference type="EMBL" id="CAI9769204.1"/>
    </source>
</evidence>
<protein>
    <submittedName>
        <fullName evidence="2">Uncharacterized protein</fullName>
    </submittedName>
</protein>
<accession>A0AAD1ZH15</accession>
<keyword evidence="3" id="KW-1185">Reference proteome</keyword>
<dbReference type="EMBL" id="OU503045">
    <property type="protein sequence ID" value="CAI9769204.1"/>
    <property type="molecule type" value="Genomic_DNA"/>
</dbReference>